<organism evidence="2 3">
    <name type="scientific">Caenorhabditis auriculariae</name>
    <dbReference type="NCBI Taxonomy" id="2777116"/>
    <lineage>
        <taxon>Eukaryota</taxon>
        <taxon>Metazoa</taxon>
        <taxon>Ecdysozoa</taxon>
        <taxon>Nematoda</taxon>
        <taxon>Chromadorea</taxon>
        <taxon>Rhabditida</taxon>
        <taxon>Rhabditina</taxon>
        <taxon>Rhabditomorpha</taxon>
        <taxon>Rhabditoidea</taxon>
        <taxon>Rhabditidae</taxon>
        <taxon>Peloderinae</taxon>
        <taxon>Caenorhabditis</taxon>
    </lineage>
</organism>
<comment type="caution">
    <text evidence="2">The sequence shown here is derived from an EMBL/GenBank/DDBJ whole genome shotgun (WGS) entry which is preliminary data.</text>
</comment>
<dbReference type="Proteomes" id="UP000835052">
    <property type="component" value="Unassembled WGS sequence"/>
</dbReference>
<feature type="region of interest" description="Disordered" evidence="1">
    <location>
        <begin position="22"/>
        <end position="70"/>
    </location>
</feature>
<evidence type="ECO:0000313" key="2">
    <source>
        <dbReference type="EMBL" id="CAD6197289.1"/>
    </source>
</evidence>
<dbReference type="AlphaFoldDB" id="A0A8S1HN41"/>
<feature type="compositionally biased region" description="Polar residues" evidence="1">
    <location>
        <begin position="42"/>
        <end position="58"/>
    </location>
</feature>
<protein>
    <submittedName>
        <fullName evidence="2">Uncharacterized protein</fullName>
    </submittedName>
</protein>
<reference evidence="2" key="1">
    <citation type="submission" date="2020-10" db="EMBL/GenBank/DDBJ databases">
        <authorList>
            <person name="Kikuchi T."/>
        </authorList>
    </citation>
    <scope>NUCLEOTIDE SEQUENCE</scope>
    <source>
        <strain evidence="2">NKZ352</strain>
    </source>
</reference>
<accession>A0A8S1HN41</accession>
<proteinExistence type="predicted"/>
<evidence type="ECO:0000313" key="3">
    <source>
        <dbReference type="Proteomes" id="UP000835052"/>
    </source>
</evidence>
<gene>
    <name evidence="2" type="ORF">CAUJ_LOCUS13198</name>
</gene>
<dbReference type="EMBL" id="CAJGYM010000090">
    <property type="protein sequence ID" value="CAD6197289.1"/>
    <property type="molecule type" value="Genomic_DNA"/>
</dbReference>
<name>A0A8S1HN41_9PELO</name>
<sequence length="70" mass="7898">MDPQWTRSKGQEIIMQRAWLKSSERSGVSYKSDPNAFRSRSKSPSVNPVPQFSSSSFGPRSFAANHPARR</sequence>
<evidence type="ECO:0000256" key="1">
    <source>
        <dbReference type="SAM" id="MobiDB-lite"/>
    </source>
</evidence>
<keyword evidence="3" id="KW-1185">Reference proteome</keyword>